<reference evidence="2" key="2">
    <citation type="submission" date="2015-01" db="EMBL/GenBank/DDBJ databases">
        <title>Evolutionary Origins and Diversification of the Mycorrhizal Mutualists.</title>
        <authorList>
            <consortium name="DOE Joint Genome Institute"/>
            <consortium name="Mycorrhizal Genomics Consortium"/>
            <person name="Kohler A."/>
            <person name="Kuo A."/>
            <person name="Nagy L.G."/>
            <person name="Floudas D."/>
            <person name="Copeland A."/>
            <person name="Barry K.W."/>
            <person name="Cichocki N."/>
            <person name="Veneault-Fourrey C."/>
            <person name="LaButti K."/>
            <person name="Lindquist E.A."/>
            <person name="Lipzen A."/>
            <person name="Lundell T."/>
            <person name="Morin E."/>
            <person name="Murat C."/>
            <person name="Riley R."/>
            <person name="Ohm R."/>
            <person name="Sun H."/>
            <person name="Tunlid A."/>
            <person name="Henrissat B."/>
            <person name="Grigoriev I.V."/>
            <person name="Hibbett D.S."/>
            <person name="Martin F."/>
        </authorList>
    </citation>
    <scope>NUCLEOTIDE SEQUENCE [LARGE SCALE GENOMIC DNA]</scope>
    <source>
        <strain evidence="2">h7</strain>
    </source>
</reference>
<dbReference type="AlphaFoldDB" id="A0A0C3BXI4"/>
<sequence length="68" mass="8028">MCFSPCSPSYQIFISRESSSNRASRRGLFCERGFLLKLKLRQDYEASPKNAHRWLLPVSLRVWRHGRT</sequence>
<proteinExistence type="predicted"/>
<dbReference type="EMBL" id="KN831809">
    <property type="protein sequence ID" value="KIM36121.1"/>
    <property type="molecule type" value="Genomic_DNA"/>
</dbReference>
<dbReference type="HOGENOM" id="CLU_2794231_0_0_1"/>
<reference evidence="1 2" key="1">
    <citation type="submission" date="2014-04" db="EMBL/GenBank/DDBJ databases">
        <authorList>
            <consortium name="DOE Joint Genome Institute"/>
            <person name="Kuo A."/>
            <person name="Gay G."/>
            <person name="Dore J."/>
            <person name="Kohler A."/>
            <person name="Nagy L.G."/>
            <person name="Floudas D."/>
            <person name="Copeland A."/>
            <person name="Barry K.W."/>
            <person name="Cichocki N."/>
            <person name="Veneault-Fourrey C."/>
            <person name="LaButti K."/>
            <person name="Lindquist E.A."/>
            <person name="Lipzen A."/>
            <person name="Lundell T."/>
            <person name="Morin E."/>
            <person name="Murat C."/>
            <person name="Sun H."/>
            <person name="Tunlid A."/>
            <person name="Henrissat B."/>
            <person name="Grigoriev I.V."/>
            <person name="Hibbett D.S."/>
            <person name="Martin F."/>
            <person name="Nordberg H.P."/>
            <person name="Cantor M.N."/>
            <person name="Hua S.X."/>
        </authorList>
    </citation>
    <scope>NUCLEOTIDE SEQUENCE [LARGE SCALE GENOMIC DNA]</scope>
    <source>
        <strain evidence="2">h7</strain>
    </source>
</reference>
<organism evidence="1 2">
    <name type="scientific">Hebeloma cylindrosporum</name>
    <dbReference type="NCBI Taxonomy" id="76867"/>
    <lineage>
        <taxon>Eukaryota</taxon>
        <taxon>Fungi</taxon>
        <taxon>Dikarya</taxon>
        <taxon>Basidiomycota</taxon>
        <taxon>Agaricomycotina</taxon>
        <taxon>Agaricomycetes</taxon>
        <taxon>Agaricomycetidae</taxon>
        <taxon>Agaricales</taxon>
        <taxon>Agaricineae</taxon>
        <taxon>Hymenogastraceae</taxon>
        <taxon>Hebeloma</taxon>
    </lineage>
</organism>
<protein>
    <submittedName>
        <fullName evidence="1">Uncharacterized protein</fullName>
    </submittedName>
</protein>
<evidence type="ECO:0000313" key="2">
    <source>
        <dbReference type="Proteomes" id="UP000053424"/>
    </source>
</evidence>
<dbReference type="Proteomes" id="UP000053424">
    <property type="component" value="Unassembled WGS sequence"/>
</dbReference>
<evidence type="ECO:0000313" key="1">
    <source>
        <dbReference type="EMBL" id="KIM36121.1"/>
    </source>
</evidence>
<gene>
    <name evidence="1" type="ORF">M413DRAFT_322778</name>
</gene>
<name>A0A0C3BXI4_HEBCY</name>
<keyword evidence="2" id="KW-1185">Reference proteome</keyword>
<accession>A0A0C3BXI4</accession>